<dbReference type="Proteomes" id="UP001153714">
    <property type="component" value="Chromosome 3"/>
</dbReference>
<dbReference type="SMART" id="SM00595">
    <property type="entry name" value="MADF"/>
    <property type="match status" value="1"/>
</dbReference>
<dbReference type="InterPro" id="IPR039353">
    <property type="entry name" value="TF_Adf1"/>
</dbReference>
<evidence type="ECO:0000313" key="5">
    <source>
        <dbReference type="Proteomes" id="UP001153714"/>
    </source>
</evidence>
<proteinExistence type="predicted"/>
<name>A0A9N9R7S0_9NEOP</name>
<dbReference type="InterPro" id="IPR006578">
    <property type="entry name" value="MADF-dom"/>
</dbReference>
<dbReference type="AlphaFoldDB" id="A0A9N9R7S0"/>
<sequence>MESNQIDTEHFLSEVQKYPVLWDINSEDYRYLKRRQRAWSKIASVFIDRFDDIPNSEKTIFYKKLHDKWRNIRDSYVKSKRSNSKKNYMYAAQLIFLDEIYKNDDTSNNIKSIKKEKREFDDSNDAWPSDDSNLESKKKKTEGIEFVDSFPDMTCNTIFTEEDEDRSFFSSLLPAVRQFSVDQKLEFRSEVISIIKKIRAGLES</sequence>
<evidence type="ECO:0000259" key="3">
    <source>
        <dbReference type="PROSITE" id="PS51031"/>
    </source>
</evidence>
<evidence type="ECO:0000259" key="2">
    <source>
        <dbReference type="PROSITE" id="PS51029"/>
    </source>
</evidence>
<dbReference type="OrthoDB" id="7121166at2759"/>
<reference evidence="4" key="1">
    <citation type="submission" date="2021-12" db="EMBL/GenBank/DDBJ databases">
        <authorList>
            <person name="King R."/>
        </authorList>
    </citation>
    <scope>NUCLEOTIDE SEQUENCE</scope>
</reference>
<dbReference type="PANTHER" id="PTHR12243:SF67">
    <property type="entry name" value="COREPRESSOR OF PANGOLIN, ISOFORM A-RELATED"/>
    <property type="match status" value="1"/>
</dbReference>
<dbReference type="GO" id="GO:0003677">
    <property type="term" value="F:DNA binding"/>
    <property type="evidence" value="ECO:0007669"/>
    <property type="project" value="InterPro"/>
</dbReference>
<dbReference type="PROSITE" id="PS51031">
    <property type="entry name" value="BESS"/>
    <property type="match status" value="1"/>
</dbReference>
<dbReference type="InterPro" id="IPR004210">
    <property type="entry name" value="BESS_motif"/>
</dbReference>
<dbReference type="EMBL" id="OU893334">
    <property type="protein sequence ID" value="CAG9791257.1"/>
    <property type="molecule type" value="Genomic_DNA"/>
</dbReference>
<evidence type="ECO:0000256" key="1">
    <source>
        <dbReference type="PROSITE-ProRule" id="PRU00371"/>
    </source>
</evidence>
<protein>
    <recommendedName>
        <fullName evidence="6">MADF domain-containing protein</fullName>
    </recommendedName>
</protein>
<evidence type="ECO:0008006" key="6">
    <source>
        <dbReference type="Google" id="ProtNLM"/>
    </source>
</evidence>
<reference evidence="4" key="2">
    <citation type="submission" date="2022-10" db="EMBL/GenBank/DDBJ databases">
        <authorList>
            <consortium name="ENA_rothamsted_submissions"/>
            <consortium name="culmorum"/>
            <person name="King R."/>
        </authorList>
    </citation>
    <scope>NUCLEOTIDE SEQUENCE</scope>
</reference>
<evidence type="ECO:0000313" key="4">
    <source>
        <dbReference type="EMBL" id="CAG9791257.1"/>
    </source>
</evidence>
<dbReference type="PANTHER" id="PTHR12243">
    <property type="entry name" value="MADF DOMAIN TRANSCRIPTION FACTOR"/>
    <property type="match status" value="1"/>
</dbReference>
<organism evidence="4 5">
    <name type="scientific">Diatraea saccharalis</name>
    <name type="common">sugarcane borer</name>
    <dbReference type="NCBI Taxonomy" id="40085"/>
    <lineage>
        <taxon>Eukaryota</taxon>
        <taxon>Metazoa</taxon>
        <taxon>Ecdysozoa</taxon>
        <taxon>Arthropoda</taxon>
        <taxon>Hexapoda</taxon>
        <taxon>Insecta</taxon>
        <taxon>Pterygota</taxon>
        <taxon>Neoptera</taxon>
        <taxon>Endopterygota</taxon>
        <taxon>Lepidoptera</taxon>
        <taxon>Glossata</taxon>
        <taxon>Ditrysia</taxon>
        <taxon>Pyraloidea</taxon>
        <taxon>Crambidae</taxon>
        <taxon>Crambinae</taxon>
        <taxon>Diatraea</taxon>
    </lineage>
</organism>
<comment type="subcellular location">
    <subcellularLocation>
        <location evidence="1">Nucleus</location>
    </subcellularLocation>
</comment>
<dbReference type="PROSITE" id="PS51029">
    <property type="entry name" value="MADF"/>
    <property type="match status" value="1"/>
</dbReference>
<dbReference type="Pfam" id="PF02944">
    <property type="entry name" value="BESS"/>
    <property type="match status" value="1"/>
</dbReference>
<feature type="domain" description="MADF" evidence="2">
    <location>
        <begin position="10"/>
        <end position="102"/>
    </location>
</feature>
<gene>
    <name evidence="4" type="ORF">DIATSA_LOCUS8882</name>
</gene>
<dbReference type="Pfam" id="PF10545">
    <property type="entry name" value="MADF_DNA_bdg"/>
    <property type="match status" value="1"/>
</dbReference>
<accession>A0A9N9R7S0</accession>
<keyword evidence="1" id="KW-0539">Nucleus</keyword>
<dbReference type="GO" id="GO:0005634">
    <property type="term" value="C:nucleus"/>
    <property type="evidence" value="ECO:0007669"/>
    <property type="project" value="UniProtKB-SubCell"/>
</dbReference>
<feature type="domain" description="BESS" evidence="3">
    <location>
        <begin position="162"/>
        <end position="201"/>
    </location>
</feature>
<keyword evidence="5" id="KW-1185">Reference proteome</keyword>